<reference evidence="3 4" key="1">
    <citation type="journal article" date="2019" name="Int. J. Syst. Evol. Microbiol.">
        <title>The Global Catalogue of Microorganisms (GCM) 10K type strain sequencing project: providing services to taxonomists for standard genome sequencing and annotation.</title>
        <authorList>
            <consortium name="The Broad Institute Genomics Platform"/>
            <consortium name="The Broad Institute Genome Sequencing Center for Infectious Disease"/>
            <person name="Wu L."/>
            <person name="Ma J."/>
        </authorList>
    </citation>
    <scope>NUCLEOTIDE SEQUENCE [LARGE SCALE GENOMIC DNA]</scope>
    <source>
        <strain evidence="3 4">JCM 10425</strain>
    </source>
</reference>
<evidence type="ECO:0000313" key="4">
    <source>
        <dbReference type="Proteomes" id="UP001500967"/>
    </source>
</evidence>
<dbReference type="InterPro" id="IPR002539">
    <property type="entry name" value="MaoC-like_dom"/>
</dbReference>
<organism evidence="3 4">
    <name type="scientific">Cryptosporangium japonicum</name>
    <dbReference type="NCBI Taxonomy" id="80872"/>
    <lineage>
        <taxon>Bacteria</taxon>
        <taxon>Bacillati</taxon>
        <taxon>Actinomycetota</taxon>
        <taxon>Actinomycetes</taxon>
        <taxon>Cryptosporangiales</taxon>
        <taxon>Cryptosporangiaceae</taxon>
        <taxon>Cryptosporangium</taxon>
    </lineage>
</organism>
<dbReference type="Proteomes" id="UP001500967">
    <property type="component" value="Unassembled WGS sequence"/>
</dbReference>
<evidence type="ECO:0000259" key="2">
    <source>
        <dbReference type="Pfam" id="PF01575"/>
    </source>
</evidence>
<feature type="domain" description="MaoC-like" evidence="2">
    <location>
        <begin position="23"/>
        <end position="134"/>
    </location>
</feature>
<dbReference type="Gene3D" id="3.10.129.10">
    <property type="entry name" value="Hotdog Thioesterase"/>
    <property type="match status" value="1"/>
</dbReference>
<keyword evidence="4" id="KW-1185">Reference proteome</keyword>
<comment type="caution">
    <text evidence="3">The sequence shown here is derived from an EMBL/GenBank/DDBJ whole genome shotgun (WGS) entry which is preliminary data.</text>
</comment>
<proteinExistence type="inferred from homology"/>
<dbReference type="InterPro" id="IPR029069">
    <property type="entry name" value="HotDog_dom_sf"/>
</dbReference>
<evidence type="ECO:0000256" key="1">
    <source>
        <dbReference type="ARBA" id="ARBA00005254"/>
    </source>
</evidence>
<comment type="similarity">
    <text evidence="1">Belongs to the enoyl-CoA hydratase/isomerase family.</text>
</comment>
<name>A0ABN0UZP5_9ACTN</name>
<dbReference type="Pfam" id="PF01575">
    <property type="entry name" value="MaoC_dehydratas"/>
    <property type="match status" value="1"/>
</dbReference>
<dbReference type="PANTHER" id="PTHR43664">
    <property type="entry name" value="MONOAMINE OXIDASE-RELATED"/>
    <property type="match status" value="1"/>
</dbReference>
<protein>
    <submittedName>
        <fullName evidence="3">MaoC family dehydratase N-terminal domain-containing protein</fullName>
    </submittedName>
</protein>
<gene>
    <name evidence="3" type="ORF">GCM10009539_63760</name>
</gene>
<dbReference type="InterPro" id="IPR052342">
    <property type="entry name" value="MCH/BMMD"/>
</dbReference>
<evidence type="ECO:0000313" key="3">
    <source>
        <dbReference type="EMBL" id="GAA0268099.1"/>
    </source>
</evidence>
<accession>A0ABN0UZP5</accession>
<sequence>MPMTEPRLLHPGLTWEEQVDLVFRTNRRTVTEADLVQFVTWSGFVEPLFYDAEHARSAGYTGRLVPGGLVYSIAEGLVMISGSITGTGLAFLGMELTVKGPTFVGDTLYAVVTTLEARPSSKPGRGVVRTEVSVRNQRDEEVLVYTPVRLVRGRDYVEPRPGGADRPE</sequence>
<dbReference type="PANTHER" id="PTHR43664:SF1">
    <property type="entry name" value="BETA-METHYLMALYL-COA DEHYDRATASE"/>
    <property type="match status" value="1"/>
</dbReference>
<dbReference type="SUPFAM" id="SSF54637">
    <property type="entry name" value="Thioesterase/thiol ester dehydrase-isomerase"/>
    <property type="match status" value="1"/>
</dbReference>
<dbReference type="EMBL" id="BAAAGX010000028">
    <property type="protein sequence ID" value="GAA0268099.1"/>
    <property type="molecule type" value="Genomic_DNA"/>
</dbReference>